<dbReference type="PIRSF" id="PIRSF001031">
    <property type="entry name" value="Glu-a-glcsd_SBD"/>
    <property type="match status" value="1"/>
</dbReference>
<evidence type="ECO:0000256" key="11">
    <source>
        <dbReference type="PIRSR" id="PIRSR001031-2"/>
    </source>
</evidence>
<sequence length="663" mass="72550">MRKLTANSVLQLKIASLMQVAPKLTAPDYHDYIQLEKLIKDKTHQSSQGLAGAIPQTLSLEKWIKTERAIALEGVLDNIGANGTKVAGAGRGLVIASPSKSNPDYFYTWTRDSALTFRTIIDDFLFGNKALQPHIENYIYSQAILQTVSNPSGSLLPNGAGLGEPKFNADGSRYNGNWGRPQRDGPPLRAISLIQYSNYLISQEQKERVKREIWPIISNDLNYVGQYWNATTFDLWEEVSGASFFTTQSQYRALIEGSTLAKSLNLSCPACSQAPQILCLLNSYWNGAYYTANFITSTAGQPTGRVGIDANTILGPIMAFDPNASCNSPTLQPCHPKSLANFKAVVDTFRTLYPINEGIPVGKGIALGRYPEDTYFGGNPWYLIVHGAAEFLYDVALSWSRQGQITITSTSLPFFKDLYPSAKIGTYSKSHPTYHALAKAVHAYADSFIEVSKKYTPSNGMQAEQFLRISPGTPTSAANLTWSFASFISMTHRRDGHLPASWVPTGRNAPVLPQICTPSDGSFIGTFAPATEAGAPNIKIPCLTTVRFMVDAPTYYGENVFITGSTPTLGNWDVSKAYPLLSSNYTAERPLWWADVLLEFEEGFKGGEVRYKYARQQDCGQDWIVEQDERVVTVPGCKVGGSGVVDVVVEEVFNGDGGTPGGC</sequence>
<dbReference type="GO" id="GO:0004339">
    <property type="term" value="F:glucan 1,4-alpha-glucosidase activity"/>
    <property type="evidence" value="ECO:0007669"/>
    <property type="project" value="UniProtKB-EC"/>
</dbReference>
<keyword evidence="6 9" id="KW-0119">Carbohydrate metabolism</keyword>
<evidence type="ECO:0000256" key="9">
    <source>
        <dbReference type="PIRNR" id="PIRNR001031"/>
    </source>
</evidence>
<dbReference type="SMR" id="G0S3E5"/>
<dbReference type="Pfam" id="PF00686">
    <property type="entry name" value="CBM_20"/>
    <property type="match status" value="1"/>
</dbReference>
<protein>
    <recommendedName>
        <fullName evidence="9">Glucoamylase</fullName>
        <ecNumber evidence="9">3.2.1.3</ecNumber>
    </recommendedName>
    <alternativeName>
        <fullName evidence="9">1,4-alpha-D-glucan glucohydrolase</fullName>
    </alternativeName>
    <alternativeName>
        <fullName evidence="9">Glucan 1,4-alpha-glucosidase</fullName>
    </alternativeName>
</protein>
<evidence type="ECO:0000313" key="13">
    <source>
        <dbReference type="EMBL" id="EGS22528.1"/>
    </source>
</evidence>
<comment type="catalytic activity">
    <reaction evidence="1 9">
        <text>Hydrolysis of terminal (1-&gt;4)-linked alpha-D-glucose residues successively from non-reducing ends of the chains with release of beta-D-glucose.</text>
        <dbReference type="EC" id="3.2.1.3"/>
    </reaction>
</comment>
<dbReference type="GO" id="GO:0000324">
    <property type="term" value="C:fungal-type vacuole"/>
    <property type="evidence" value="ECO:0007669"/>
    <property type="project" value="TreeGrafter"/>
</dbReference>
<dbReference type="InterPro" id="IPR008928">
    <property type="entry name" value="6-hairpin_glycosidase_sf"/>
</dbReference>
<dbReference type="InterPro" id="IPR008291">
    <property type="entry name" value="Glucoamylase_SBD"/>
</dbReference>
<accession>G0S3E5</accession>
<dbReference type="PANTHER" id="PTHR31616">
    <property type="entry name" value="TREHALASE"/>
    <property type="match status" value="1"/>
</dbReference>
<dbReference type="AlphaFoldDB" id="G0S3E5"/>
<evidence type="ECO:0000256" key="7">
    <source>
        <dbReference type="ARBA" id="ARBA00023295"/>
    </source>
</evidence>
<dbReference type="OrthoDB" id="6123450at2759"/>
<proteinExistence type="inferred from homology"/>
<keyword evidence="5" id="KW-0325">Glycoprotein</keyword>
<dbReference type="InterPro" id="IPR011613">
    <property type="entry name" value="GH15-like"/>
</dbReference>
<dbReference type="SUPFAM" id="SSF48208">
    <property type="entry name" value="Six-hairpin glycosidases"/>
    <property type="match status" value="1"/>
</dbReference>
<evidence type="ECO:0000256" key="8">
    <source>
        <dbReference type="ARBA" id="ARBA00023326"/>
    </source>
</evidence>
<dbReference type="GeneID" id="18256111"/>
<gene>
    <name evidence="13" type="ORF">CTHT_0020730</name>
</gene>
<dbReference type="InterPro" id="IPR013784">
    <property type="entry name" value="Carb-bd-like_fold"/>
</dbReference>
<feature type="active site" description="Proton acceptor" evidence="10">
    <location>
        <position position="234"/>
    </location>
</feature>
<dbReference type="InterPro" id="IPR012341">
    <property type="entry name" value="6hp_glycosidase-like_sf"/>
</dbReference>
<reference evidence="13 14" key="1">
    <citation type="journal article" date="2011" name="Cell">
        <title>Insight into structure and assembly of the nuclear pore complex by utilizing the genome of a eukaryotic thermophile.</title>
        <authorList>
            <person name="Amlacher S."/>
            <person name="Sarges P."/>
            <person name="Flemming D."/>
            <person name="van Noort V."/>
            <person name="Kunze R."/>
            <person name="Devos D.P."/>
            <person name="Arumugam M."/>
            <person name="Bork P."/>
            <person name="Hurt E."/>
        </authorList>
    </citation>
    <scope>NUCLEOTIDE SEQUENCE [LARGE SCALE GENOMIC DNA]</scope>
    <source>
        <strain evidence="14">DSM 1495 / CBS 144.50 / IMI 039719</strain>
    </source>
</reference>
<dbReference type="OMA" id="QHRAMVE"/>
<dbReference type="HOGENOM" id="CLU_012173_1_0_1"/>
<dbReference type="SUPFAM" id="SSF49452">
    <property type="entry name" value="Starch-binding domain-like"/>
    <property type="match status" value="1"/>
</dbReference>
<dbReference type="PROSITE" id="PS51166">
    <property type="entry name" value="CBM20"/>
    <property type="match status" value="1"/>
</dbReference>
<dbReference type="EMBL" id="GL988040">
    <property type="protein sequence ID" value="EGS22528.1"/>
    <property type="molecule type" value="Genomic_DNA"/>
</dbReference>
<evidence type="ECO:0000256" key="1">
    <source>
        <dbReference type="ARBA" id="ARBA00001863"/>
    </source>
</evidence>
<dbReference type="KEGG" id="cthr:CTHT_0020730"/>
<evidence type="ECO:0000256" key="3">
    <source>
        <dbReference type="ARBA" id="ARBA00022729"/>
    </source>
</evidence>
<organism evidence="14">
    <name type="scientific">Chaetomium thermophilum (strain DSM 1495 / CBS 144.50 / IMI 039719)</name>
    <name type="common">Thermochaetoides thermophila</name>
    <dbReference type="NCBI Taxonomy" id="759272"/>
    <lineage>
        <taxon>Eukaryota</taxon>
        <taxon>Fungi</taxon>
        <taxon>Dikarya</taxon>
        <taxon>Ascomycota</taxon>
        <taxon>Pezizomycotina</taxon>
        <taxon>Sordariomycetes</taxon>
        <taxon>Sordariomycetidae</taxon>
        <taxon>Sordariales</taxon>
        <taxon>Chaetomiaceae</taxon>
        <taxon>Thermochaetoides</taxon>
    </lineage>
</organism>
<dbReference type="GO" id="GO:2001070">
    <property type="term" value="F:starch binding"/>
    <property type="evidence" value="ECO:0007669"/>
    <property type="project" value="InterPro"/>
</dbReference>
<dbReference type="Proteomes" id="UP000008066">
    <property type="component" value="Unassembled WGS sequence"/>
</dbReference>
<feature type="domain" description="CBM20" evidence="12">
    <location>
        <begin position="538"/>
        <end position="655"/>
    </location>
</feature>
<dbReference type="RefSeq" id="XP_006692547.1">
    <property type="nucleotide sequence ID" value="XM_006692484.1"/>
</dbReference>
<dbReference type="PANTHER" id="PTHR31616:SF12">
    <property type="entry name" value="GLUCOAMYLASE"/>
    <property type="match status" value="1"/>
</dbReference>
<evidence type="ECO:0000256" key="5">
    <source>
        <dbReference type="ARBA" id="ARBA00023180"/>
    </source>
</evidence>
<evidence type="ECO:0000256" key="4">
    <source>
        <dbReference type="ARBA" id="ARBA00022801"/>
    </source>
</evidence>
<evidence type="ECO:0000256" key="6">
    <source>
        <dbReference type="ARBA" id="ARBA00023277"/>
    </source>
</evidence>
<dbReference type="InterPro" id="IPR002044">
    <property type="entry name" value="CBM20"/>
</dbReference>
<dbReference type="InterPro" id="IPR000165">
    <property type="entry name" value="Glucoamylase"/>
</dbReference>
<keyword evidence="8 9" id="KW-0624">Polysaccharide degradation</keyword>
<dbReference type="FunFam" id="1.50.10.10:FF:000018">
    <property type="entry name" value="Glucoamylase"/>
    <property type="match status" value="1"/>
</dbReference>
<dbReference type="GO" id="GO:0000272">
    <property type="term" value="P:polysaccharide catabolic process"/>
    <property type="evidence" value="ECO:0007669"/>
    <property type="project" value="UniProtKB-KW"/>
</dbReference>
<keyword evidence="4 9" id="KW-0378">Hydrolase</keyword>
<dbReference type="Gene3D" id="1.50.10.10">
    <property type="match status" value="1"/>
</dbReference>
<dbReference type="eggNOG" id="ENOG502QPM2">
    <property type="taxonomic scope" value="Eukaryota"/>
</dbReference>
<dbReference type="Pfam" id="PF00723">
    <property type="entry name" value="Glyco_hydro_15"/>
    <property type="match status" value="1"/>
</dbReference>
<keyword evidence="14" id="KW-1185">Reference proteome</keyword>
<keyword evidence="7 9" id="KW-0326">Glycosidase</keyword>
<feature type="active site" description="Proton donor" evidence="10">
    <location>
        <position position="237"/>
    </location>
</feature>
<comment type="similarity">
    <text evidence="2 9">Belongs to the glycosyl hydrolase 15 family.</text>
</comment>
<evidence type="ECO:0000256" key="10">
    <source>
        <dbReference type="PIRSR" id="PIRSR001031-1"/>
    </source>
</evidence>
<evidence type="ECO:0000313" key="14">
    <source>
        <dbReference type="Proteomes" id="UP000008066"/>
    </source>
</evidence>
<evidence type="ECO:0000259" key="12">
    <source>
        <dbReference type="PROSITE" id="PS51166"/>
    </source>
</evidence>
<dbReference type="PRINTS" id="PR00736">
    <property type="entry name" value="GLHYDRLASE15"/>
</dbReference>
<evidence type="ECO:0000256" key="2">
    <source>
        <dbReference type="ARBA" id="ARBA00006188"/>
    </source>
</evidence>
<keyword evidence="3" id="KW-0732">Signal</keyword>
<name>G0S3E5_CHATD</name>
<dbReference type="STRING" id="759272.G0S3E5"/>
<dbReference type="SMART" id="SM01065">
    <property type="entry name" value="CBM_2"/>
    <property type="match status" value="1"/>
</dbReference>
<dbReference type="InterPro" id="IPR013783">
    <property type="entry name" value="Ig-like_fold"/>
</dbReference>
<feature type="binding site" evidence="11">
    <location>
        <position position="178"/>
    </location>
    <ligand>
        <name>substrate</name>
    </ligand>
</feature>
<dbReference type="Gene3D" id="2.60.40.10">
    <property type="entry name" value="Immunoglobulins"/>
    <property type="match status" value="1"/>
</dbReference>
<dbReference type="EC" id="3.2.1.3" evidence="9"/>